<organism evidence="2 3">
    <name type="scientific">Cucurbitaria berberidis CBS 394.84</name>
    <dbReference type="NCBI Taxonomy" id="1168544"/>
    <lineage>
        <taxon>Eukaryota</taxon>
        <taxon>Fungi</taxon>
        <taxon>Dikarya</taxon>
        <taxon>Ascomycota</taxon>
        <taxon>Pezizomycotina</taxon>
        <taxon>Dothideomycetes</taxon>
        <taxon>Pleosporomycetidae</taxon>
        <taxon>Pleosporales</taxon>
        <taxon>Pleosporineae</taxon>
        <taxon>Cucurbitariaceae</taxon>
        <taxon>Cucurbitaria</taxon>
    </lineage>
</organism>
<evidence type="ECO:0000313" key="3">
    <source>
        <dbReference type="Proteomes" id="UP000800039"/>
    </source>
</evidence>
<proteinExistence type="predicted"/>
<keyword evidence="1" id="KW-1133">Transmembrane helix</keyword>
<feature type="non-terminal residue" evidence="2">
    <location>
        <position position="1"/>
    </location>
</feature>
<dbReference type="AlphaFoldDB" id="A0A9P4L3J2"/>
<protein>
    <submittedName>
        <fullName evidence="2">Uncharacterized protein</fullName>
    </submittedName>
</protein>
<dbReference type="GeneID" id="63846997"/>
<accession>A0A9P4L3J2</accession>
<comment type="caution">
    <text evidence="2">The sequence shown here is derived from an EMBL/GenBank/DDBJ whole genome shotgun (WGS) entry which is preliminary data.</text>
</comment>
<feature type="transmembrane region" description="Helical" evidence="1">
    <location>
        <begin position="20"/>
        <end position="49"/>
    </location>
</feature>
<dbReference type="EMBL" id="ML976629">
    <property type="protein sequence ID" value="KAF1839828.1"/>
    <property type="molecule type" value="Genomic_DNA"/>
</dbReference>
<sequence length="73" mass="8679">IFYSNATKSRNFSRNFKKSFLFFLIIYYPEISLSRARCCTFIAFSALLISLKNLLKKIVFILGYTYNRSKFLK</sequence>
<dbReference type="Proteomes" id="UP000800039">
    <property type="component" value="Unassembled WGS sequence"/>
</dbReference>
<name>A0A9P4L3J2_9PLEO</name>
<keyword evidence="3" id="KW-1185">Reference proteome</keyword>
<keyword evidence="1" id="KW-0812">Transmembrane</keyword>
<keyword evidence="1" id="KW-0472">Membrane</keyword>
<dbReference type="RefSeq" id="XP_040782427.1">
    <property type="nucleotide sequence ID" value="XM_040929745.1"/>
</dbReference>
<reference evidence="2" key="1">
    <citation type="submission" date="2020-01" db="EMBL/GenBank/DDBJ databases">
        <authorList>
            <consortium name="DOE Joint Genome Institute"/>
            <person name="Haridas S."/>
            <person name="Albert R."/>
            <person name="Binder M."/>
            <person name="Bloem J."/>
            <person name="Labutti K."/>
            <person name="Salamov A."/>
            <person name="Andreopoulos B."/>
            <person name="Baker S.E."/>
            <person name="Barry K."/>
            <person name="Bills G."/>
            <person name="Bluhm B.H."/>
            <person name="Cannon C."/>
            <person name="Castanera R."/>
            <person name="Culley D.E."/>
            <person name="Daum C."/>
            <person name="Ezra D."/>
            <person name="Gonzalez J.B."/>
            <person name="Henrissat B."/>
            <person name="Kuo A."/>
            <person name="Liang C."/>
            <person name="Lipzen A."/>
            <person name="Lutzoni F."/>
            <person name="Magnuson J."/>
            <person name="Mondo S."/>
            <person name="Nolan M."/>
            <person name="Ohm R."/>
            <person name="Pangilinan J."/>
            <person name="Park H.-J."/>
            <person name="Ramirez L."/>
            <person name="Alfaro M."/>
            <person name="Sun H."/>
            <person name="Tritt A."/>
            <person name="Yoshinaga Y."/>
            <person name="Zwiers L.-H."/>
            <person name="Turgeon B.G."/>
            <person name="Goodwin S.B."/>
            <person name="Spatafora J.W."/>
            <person name="Crous P.W."/>
            <person name="Grigoriev I.V."/>
        </authorList>
    </citation>
    <scope>NUCLEOTIDE SEQUENCE</scope>
    <source>
        <strain evidence="2">CBS 394.84</strain>
    </source>
</reference>
<dbReference type="OrthoDB" id="3753093at2759"/>
<evidence type="ECO:0000256" key="1">
    <source>
        <dbReference type="SAM" id="Phobius"/>
    </source>
</evidence>
<gene>
    <name evidence="2" type="ORF">K460DRAFT_297974</name>
</gene>
<evidence type="ECO:0000313" key="2">
    <source>
        <dbReference type="EMBL" id="KAF1839828.1"/>
    </source>
</evidence>